<sequence length="531" mass="55902">MNEIKETPIKLDFSIKVTATDFPKREISGRIVTWNEPGVTSAGETSFKEGSITFGNTTKLLLEHRRESPIGFLKSYKVGSEGIDAVFSIGNTTAGSDALVEASTGLRDGFSVGVIAEKYKNVDGVLVVSASALKEVSLVTDPAIASAKVSIAANLEDNSTSEPVKVPEVEKENPTTKGETQVEDNSTVPEASAETVEASQAVNANSSRPLYFAKPRSPINSQATYLEHTIRASIRPNSDSALWVRAADDSMATEVGFNPTRQLTEVINGLTNYTRSNIDAIRTFALPDAGMSFEIPKITAVPTVAATAEEAAPSETATTASYITGTVSKYAGQNTLSVELIDRSSPAFFEELLRLMAGAYAKATDTAVNAGLITAAALDATTITTYPTAAELLGFVSRGAAAVYAGTQGFARNIIANTSQWANLMTLNVSGAPLYNVAAGQTNTTGGVATPTSIRGIVAGLDLYVTANTASTTDTDGSMLIVNPDAFGWYESPTLRLTSNQIQTGQVEVMYYGYGSFVSKVGAGAFKFNKG</sequence>
<dbReference type="EMBL" id="LR797230">
    <property type="protein sequence ID" value="CAB4195028.1"/>
    <property type="molecule type" value="Genomic_DNA"/>
</dbReference>
<evidence type="ECO:0000256" key="2">
    <source>
        <dbReference type="ARBA" id="ARBA00022670"/>
    </source>
</evidence>
<keyword evidence="1" id="KW-1188">Viral release from host cell</keyword>
<organism evidence="8">
    <name type="scientific">uncultured Caudovirales phage</name>
    <dbReference type="NCBI Taxonomy" id="2100421"/>
    <lineage>
        <taxon>Viruses</taxon>
        <taxon>Duplodnaviria</taxon>
        <taxon>Heunggongvirae</taxon>
        <taxon>Uroviricota</taxon>
        <taxon>Caudoviricetes</taxon>
        <taxon>Peduoviridae</taxon>
        <taxon>Maltschvirus</taxon>
        <taxon>Maltschvirus maltsch</taxon>
    </lineage>
</organism>
<feature type="compositionally biased region" description="Polar residues" evidence="6">
    <location>
        <begin position="175"/>
        <end position="189"/>
    </location>
</feature>
<accession>A0A6J5PEK3</accession>
<protein>
    <submittedName>
        <fullName evidence="8">Prohead protease</fullName>
    </submittedName>
</protein>
<evidence type="ECO:0000256" key="5">
    <source>
        <dbReference type="ARBA" id="ARBA00023045"/>
    </source>
</evidence>
<gene>
    <name evidence="9" type="ORF">UFOVP1216_21</name>
    <name evidence="10" type="ORF">UFOVP1272_21</name>
    <name evidence="8" type="ORF">UFOVP881_13</name>
</gene>
<dbReference type="EMBL" id="LR797175">
    <property type="protein sequence ID" value="CAB4191328.1"/>
    <property type="molecule type" value="Genomic_DNA"/>
</dbReference>
<feature type="domain" description="Prohead serine protease" evidence="7">
    <location>
        <begin position="27"/>
        <end position="154"/>
    </location>
</feature>
<dbReference type="Pfam" id="PF25209">
    <property type="entry name" value="Phage_capsid_4"/>
    <property type="match status" value="1"/>
</dbReference>
<keyword evidence="3" id="KW-0378">Hydrolase</keyword>
<proteinExistence type="predicted"/>
<dbReference type="Pfam" id="PF04586">
    <property type="entry name" value="Peptidase_S78"/>
    <property type="match status" value="1"/>
</dbReference>
<keyword evidence="4" id="KW-0118">Viral capsid assembly</keyword>
<evidence type="ECO:0000256" key="4">
    <source>
        <dbReference type="ARBA" id="ARBA00022950"/>
    </source>
</evidence>
<keyword evidence="5" id="KW-1273">Viral capsid maturation</keyword>
<dbReference type="EMBL" id="LR796821">
    <property type="protein sequence ID" value="CAB4168306.1"/>
    <property type="molecule type" value="Genomic_DNA"/>
</dbReference>
<evidence type="ECO:0000256" key="3">
    <source>
        <dbReference type="ARBA" id="ARBA00022801"/>
    </source>
</evidence>
<dbReference type="GO" id="GO:0046797">
    <property type="term" value="P:viral procapsid maturation"/>
    <property type="evidence" value="ECO:0007669"/>
    <property type="project" value="UniProtKB-KW"/>
</dbReference>
<dbReference type="InterPro" id="IPR054613">
    <property type="entry name" value="Peptidase_S78_dom"/>
</dbReference>
<feature type="region of interest" description="Disordered" evidence="6">
    <location>
        <begin position="157"/>
        <end position="201"/>
    </location>
</feature>
<evidence type="ECO:0000313" key="9">
    <source>
        <dbReference type="EMBL" id="CAB4191328.1"/>
    </source>
</evidence>
<evidence type="ECO:0000313" key="10">
    <source>
        <dbReference type="EMBL" id="CAB4195028.1"/>
    </source>
</evidence>
<dbReference type="SUPFAM" id="SSF56563">
    <property type="entry name" value="Major capsid protein gp5"/>
    <property type="match status" value="1"/>
</dbReference>
<name>A0A6J5PEK3_9CAUD</name>
<keyword evidence="2 8" id="KW-0645">Protease</keyword>
<evidence type="ECO:0000313" key="8">
    <source>
        <dbReference type="EMBL" id="CAB4168306.1"/>
    </source>
</evidence>
<reference evidence="8" key="1">
    <citation type="submission" date="2020-05" db="EMBL/GenBank/DDBJ databases">
        <authorList>
            <person name="Chiriac C."/>
            <person name="Salcher M."/>
            <person name="Ghai R."/>
            <person name="Kavagutti S V."/>
        </authorList>
    </citation>
    <scope>NUCLEOTIDE SEQUENCE</scope>
</reference>
<evidence type="ECO:0000259" key="7">
    <source>
        <dbReference type="Pfam" id="PF04586"/>
    </source>
</evidence>
<evidence type="ECO:0000256" key="6">
    <source>
        <dbReference type="SAM" id="MobiDB-lite"/>
    </source>
</evidence>
<dbReference type="GO" id="GO:0008233">
    <property type="term" value="F:peptidase activity"/>
    <property type="evidence" value="ECO:0007669"/>
    <property type="project" value="UniProtKB-KW"/>
</dbReference>
<dbReference type="GO" id="GO:0006508">
    <property type="term" value="P:proteolysis"/>
    <property type="evidence" value="ECO:0007669"/>
    <property type="project" value="UniProtKB-KW"/>
</dbReference>
<feature type="compositionally biased region" description="Basic and acidic residues" evidence="6">
    <location>
        <begin position="165"/>
        <end position="174"/>
    </location>
</feature>
<evidence type="ECO:0000256" key="1">
    <source>
        <dbReference type="ARBA" id="ARBA00022612"/>
    </source>
</evidence>